<evidence type="ECO:0000313" key="1">
    <source>
        <dbReference type="EMBL" id="KAF0033013.1"/>
    </source>
</evidence>
<organism evidence="1 2">
    <name type="scientific">Scophthalmus maximus</name>
    <name type="common">Turbot</name>
    <name type="synonym">Psetta maxima</name>
    <dbReference type="NCBI Taxonomy" id="52904"/>
    <lineage>
        <taxon>Eukaryota</taxon>
        <taxon>Metazoa</taxon>
        <taxon>Chordata</taxon>
        <taxon>Craniata</taxon>
        <taxon>Vertebrata</taxon>
        <taxon>Euteleostomi</taxon>
        <taxon>Actinopterygii</taxon>
        <taxon>Neopterygii</taxon>
        <taxon>Teleostei</taxon>
        <taxon>Neoteleostei</taxon>
        <taxon>Acanthomorphata</taxon>
        <taxon>Carangaria</taxon>
        <taxon>Pleuronectiformes</taxon>
        <taxon>Pleuronectoidei</taxon>
        <taxon>Scophthalmidae</taxon>
        <taxon>Scophthalmus</taxon>
    </lineage>
</organism>
<comment type="caution">
    <text evidence="1">The sequence shown here is derived from an EMBL/GenBank/DDBJ whole genome shotgun (WGS) entry which is preliminary data.</text>
</comment>
<proteinExistence type="predicted"/>
<evidence type="ECO:0000313" key="2">
    <source>
        <dbReference type="Proteomes" id="UP000438429"/>
    </source>
</evidence>
<name>A0A6A4SFV0_SCOMX</name>
<accession>A0A6A4SFV0</accession>
<sequence>MSHASALLLAGFHWIRQTFVVLEHVCTLQGAVAVKRNLLPRSSEAVHHFSQEDRDESLTSSHFLCDNSHIDVVKDDQVNLR</sequence>
<dbReference type="EMBL" id="VEVO01000013">
    <property type="protein sequence ID" value="KAF0033013.1"/>
    <property type="molecule type" value="Genomic_DNA"/>
</dbReference>
<protein>
    <submittedName>
        <fullName evidence="1">Uncharacterized protein</fullName>
    </submittedName>
</protein>
<gene>
    <name evidence="1" type="ORF">F2P81_015303</name>
</gene>
<reference evidence="1 2" key="1">
    <citation type="submission" date="2019-06" db="EMBL/GenBank/DDBJ databases">
        <title>Draft genomes of female and male turbot (Scophthalmus maximus).</title>
        <authorList>
            <person name="Xu H."/>
            <person name="Xu X.-W."/>
            <person name="Shao C."/>
            <person name="Chen S."/>
        </authorList>
    </citation>
    <scope>NUCLEOTIDE SEQUENCE [LARGE SCALE GENOMIC DNA]</scope>
    <source>
        <strain evidence="1">Ysfricsl-2016a</strain>
        <tissue evidence="1">Blood</tissue>
    </source>
</reference>
<dbReference type="AlphaFoldDB" id="A0A6A4SFV0"/>
<dbReference type="Proteomes" id="UP000438429">
    <property type="component" value="Unassembled WGS sequence"/>
</dbReference>